<feature type="region of interest" description="Disordered" evidence="1">
    <location>
        <begin position="154"/>
        <end position="180"/>
    </location>
</feature>
<dbReference type="EMBL" id="VIIS01001435">
    <property type="protein sequence ID" value="KAF0298408.1"/>
    <property type="molecule type" value="Genomic_DNA"/>
</dbReference>
<organism evidence="3 4">
    <name type="scientific">Amphibalanus amphitrite</name>
    <name type="common">Striped barnacle</name>
    <name type="synonym">Balanus amphitrite</name>
    <dbReference type="NCBI Taxonomy" id="1232801"/>
    <lineage>
        <taxon>Eukaryota</taxon>
        <taxon>Metazoa</taxon>
        <taxon>Ecdysozoa</taxon>
        <taxon>Arthropoda</taxon>
        <taxon>Crustacea</taxon>
        <taxon>Multicrustacea</taxon>
        <taxon>Cirripedia</taxon>
        <taxon>Thoracica</taxon>
        <taxon>Thoracicalcarea</taxon>
        <taxon>Balanomorpha</taxon>
        <taxon>Balanoidea</taxon>
        <taxon>Balanidae</taxon>
        <taxon>Amphibalaninae</taxon>
        <taxon>Amphibalanus</taxon>
    </lineage>
</organism>
<dbReference type="Pfam" id="PF15860">
    <property type="entry name" value="DUF4728"/>
    <property type="match status" value="1"/>
</dbReference>
<keyword evidence="2" id="KW-1133">Transmembrane helix</keyword>
<dbReference type="OrthoDB" id="6382823at2759"/>
<reference evidence="3 4" key="1">
    <citation type="submission" date="2019-07" db="EMBL/GenBank/DDBJ databases">
        <title>Draft genome assembly of a fouling barnacle, Amphibalanus amphitrite (Darwin, 1854): The first reference genome for Thecostraca.</title>
        <authorList>
            <person name="Kim W."/>
        </authorList>
    </citation>
    <scope>NUCLEOTIDE SEQUENCE [LARGE SCALE GENOMIC DNA]</scope>
    <source>
        <strain evidence="3">SNU_AA5</strain>
        <tissue evidence="3">Soma without cirri and trophi</tissue>
    </source>
</reference>
<feature type="transmembrane region" description="Helical" evidence="2">
    <location>
        <begin position="65"/>
        <end position="91"/>
    </location>
</feature>
<keyword evidence="2" id="KW-0812">Transmembrane</keyword>
<comment type="caution">
    <text evidence="3">The sequence shown here is derived from an EMBL/GenBank/DDBJ whole genome shotgun (WGS) entry which is preliminary data.</text>
</comment>
<evidence type="ECO:0000256" key="1">
    <source>
        <dbReference type="SAM" id="MobiDB-lite"/>
    </source>
</evidence>
<sequence>MIYFLVMLTISVLGLITVEHEMIARPDLPPVDTMTIGLLAMMATLFTLGIISAGMLLMGLCKGRAWLLVPIICTLTATIVADLVAVISISVQDLLTRHLVDGTAATLLLLDLMTMAINLWCIVCVVSQYRIYRGSNGQLTELGSSLRAPLTTTPGVSASSCSASPAPVPRPAPLRKSSPLQLNGISTQKRVGEGCVNPVNV</sequence>
<dbReference type="InterPro" id="IPR031720">
    <property type="entry name" value="DUF4728"/>
</dbReference>
<gene>
    <name evidence="3" type="ORF">FJT64_004274</name>
</gene>
<feature type="transmembrane region" description="Helical" evidence="2">
    <location>
        <begin position="103"/>
        <end position="126"/>
    </location>
</feature>
<keyword evidence="4" id="KW-1185">Reference proteome</keyword>
<dbReference type="PANTHER" id="PTHR36694">
    <property type="entry name" value="PASIFLORA 1, ISOFORM A-RELATED"/>
    <property type="match status" value="1"/>
</dbReference>
<protein>
    <submittedName>
        <fullName evidence="3">Uncharacterized protein</fullName>
    </submittedName>
</protein>
<dbReference type="AlphaFoldDB" id="A0A6A4W8L2"/>
<accession>A0A6A4W8L2</accession>
<keyword evidence="2" id="KW-0472">Membrane</keyword>
<evidence type="ECO:0000313" key="4">
    <source>
        <dbReference type="Proteomes" id="UP000440578"/>
    </source>
</evidence>
<proteinExistence type="predicted"/>
<evidence type="ECO:0000256" key="2">
    <source>
        <dbReference type="SAM" id="Phobius"/>
    </source>
</evidence>
<dbReference type="Proteomes" id="UP000440578">
    <property type="component" value="Unassembled WGS sequence"/>
</dbReference>
<feature type="transmembrane region" description="Helical" evidence="2">
    <location>
        <begin position="34"/>
        <end position="58"/>
    </location>
</feature>
<dbReference type="PANTHER" id="PTHR36694:SF11">
    <property type="entry name" value="LP21121P-RELATED"/>
    <property type="match status" value="1"/>
</dbReference>
<name>A0A6A4W8L2_AMPAM</name>
<evidence type="ECO:0000313" key="3">
    <source>
        <dbReference type="EMBL" id="KAF0298408.1"/>
    </source>
</evidence>